<evidence type="ECO:0000313" key="3">
    <source>
        <dbReference type="EMBL" id="OPE55081.1"/>
    </source>
</evidence>
<dbReference type="SUPFAM" id="SSF54637">
    <property type="entry name" value="Thioesterase/thiol ester dehydrase-isomerase"/>
    <property type="match status" value="1"/>
</dbReference>
<dbReference type="AlphaFoldDB" id="A0A1Q4HCV1"/>
<dbReference type="RefSeq" id="WP_073857126.1">
    <property type="nucleotide sequence ID" value="NZ_BAAATC010000003.1"/>
</dbReference>
<gene>
    <name evidence="3" type="ORF">BV510_06875</name>
    <name evidence="4" type="ORF">CRI78_08065</name>
</gene>
<protein>
    <recommendedName>
        <fullName evidence="1">UPF0336 protein BV510_06875</fullName>
    </recommendedName>
</protein>
<sequence>MGIAEEIVGTHFRYPDYFEVGREKVREFATAVQDEHPAHHSEEGAAEHGHDALVASLTFIAVAGRRVQLELFNQFDVPINLERVLHRDQKLVFHRPIKVGDKLWFDSYLDSVIESHGTVISEIRTEVTDDDGGPILTTVVTMLGEAQSDSEASEVSAQIAAARDAAIARMVANQKA</sequence>
<dbReference type="Proteomes" id="UP000191039">
    <property type="component" value="Unassembled WGS sequence"/>
</dbReference>
<dbReference type="Gene3D" id="3.10.129.10">
    <property type="entry name" value="Hotdog Thioesterase"/>
    <property type="match status" value="1"/>
</dbReference>
<organism evidence="4 6">
    <name type="scientific">Mycolicibacterium diernhoferi</name>
    <dbReference type="NCBI Taxonomy" id="1801"/>
    <lineage>
        <taxon>Bacteria</taxon>
        <taxon>Bacillati</taxon>
        <taxon>Actinomycetota</taxon>
        <taxon>Actinomycetes</taxon>
        <taxon>Mycobacteriales</taxon>
        <taxon>Mycobacteriaceae</taxon>
        <taxon>Mycolicibacterium</taxon>
    </lineage>
</organism>
<evidence type="ECO:0000259" key="2">
    <source>
        <dbReference type="Pfam" id="PF13452"/>
    </source>
</evidence>
<dbReference type="CDD" id="cd03441">
    <property type="entry name" value="R_hydratase_like"/>
    <property type="match status" value="1"/>
</dbReference>
<feature type="domain" description="FAS1-like dehydratase" evidence="2">
    <location>
        <begin position="7"/>
        <end position="137"/>
    </location>
</feature>
<dbReference type="EMBL" id="PDCR01000008">
    <property type="protein sequence ID" value="PEG55144.1"/>
    <property type="molecule type" value="Genomic_DNA"/>
</dbReference>
<comment type="similarity">
    <text evidence="1">Belongs to the UPF0336 family.</text>
</comment>
<keyword evidence="6" id="KW-1185">Reference proteome</keyword>
<dbReference type="STRING" id="1801.BRW64_15465"/>
<evidence type="ECO:0000313" key="6">
    <source>
        <dbReference type="Proteomes" id="UP000220340"/>
    </source>
</evidence>
<proteinExistence type="inferred from homology"/>
<dbReference type="Pfam" id="PF13452">
    <property type="entry name" value="FAS1_DH_region"/>
    <property type="match status" value="1"/>
</dbReference>
<accession>A0A1Q4HCV1</accession>
<dbReference type="InterPro" id="IPR039569">
    <property type="entry name" value="FAS1-like_DH_region"/>
</dbReference>
<comment type="caution">
    <text evidence="4">The sequence shown here is derived from an EMBL/GenBank/DDBJ whole genome shotgun (WGS) entry which is preliminary data.</text>
</comment>
<dbReference type="InterPro" id="IPR029069">
    <property type="entry name" value="HotDog_dom_sf"/>
</dbReference>
<reference evidence="4 6" key="2">
    <citation type="submission" date="2017-10" db="EMBL/GenBank/DDBJ databases">
        <title>The new phylogeny of genus Mycobacterium.</title>
        <authorList>
            <person name="Tortoli E."/>
            <person name="Trovato A."/>
            <person name="Cirillo D.M."/>
        </authorList>
    </citation>
    <scope>NUCLEOTIDE SEQUENCE [LARGE SCALE GENOMIC DNA]</scope>
    <source>
        <strain evidence="4 6">IP141170001</strain>
    </source>
</reference>
<evidence type="ECO:0000313" key="5">
    <source>
        <dbReference type="Proteomes" id="UP000191039"/>
    </source>
</evidence>
<reference evidence="3 5" key="1">
    <citation type="submission" date="2016-09" db="EMBL/GenBank/DDBJ databases">
        <title>genome sequences of unsequenced Mycobacteria.</title>
        <authorList>
            <person name="Greninger A.L."/>
            <person name="Jerome K.R."/>
            <person name="Mcnair B."/>
            <person name="Wallis C."/>
            <person name="Fang F."/>
        </authorList>
    </citation>
    <scope>NUCLEOTIDE SEQUENCE [LARGE SCALE GENOMIC DNA]</scope>
    <source>
        <strain evidence="3 5">BM1</strain>
    </source>
</reference>
<evidence type="ECO:0000313" key="4">
    <source>
        <dbReference type="EMBL" id="PEG55144.1"/>
    </source>
</evidence>
<dbReference type="OrthoDB" id="5415111at2"/>
<dbReference type="EMBL" id="MIJD01000048">
    <property type="protein sequence ID" value="OPE55081.1"/>
    <property type="molecule type" value="Genomic_DNA"/>
</dbReference>
<dbReference type="HAMAP" id="MF_00799">
    <property type="entry name" value="UPF0336"/>
    <property type="match status" value="1"/>
</dbReference>
<dbReference type="InterPro" id="IPR016709">
    <property type="entry name" value="HadA-like"/>
</dbReference>
<dbReference type="PIRSF" id="PIRSF018072">
    <property type="entry name" value="UCP018072"/>
    <property type="match status" value="1"/>
</dbReference>
<name>A0A1Q4HCV1_9MYCO</name>
<dbReference type="Proteomes" id="UP000220340">
    <property type="component" value="Unassembled WGS sequence"/>
</dbReference>
<evidence type="ECO:0000256" key="1">
    <source>
        <dbReference type="HAMAP-Rule" id="MF_00799"/>
    </source>
</evidence>